<evidence type="ECO:0000313" key="1">
    <source>
        <dbReference type="EMBL" id="MEN3070102.1"/>
    </source>
</evidence>
<comment type="caution">
    <text evidence="1">The sequence shown here is derived from an EMBL/GenBank/DDBJ whole genome shotgun (WGS) entry which is preliminary data.</text>
</comment>
<accession>A0ABU9Z2W5</accession>
<gene>
    <name evidence="1" type="ORF">ABDB84_16585</name>
</gene>
<dbReference type="RefSeq" id="WP_345920877.1">
    <property type="nucleotide sequence ID" value="NZ_JBDIVE010000010.1"/>
</dbReference>
<protein>
    <submittedName>
        <fullName evidence="1">YkgJ family cysteine cluster protein</fullName>
    </submittedName>
</protein>
<sequence>MDSTQSLVFFKSRHAAFAATLAAKAGDLLAGLLDQAFADFDLEVDQQCRGKPALDCHKGCATCCTVRVTASAPEVLLVARHLREQVSPEACGRLVRRLLEADGLTRDLDEAERVQLRHRCPFVEKGACVIYAARPLACRGHASYSRRACVQAAAGRLTEVPYSIPHQNVRSLVQNAMQSALRDARLAWASYELNHALRIALSDASSEARWCAGEDVFAAAQVNEISAAEMAAGFDRIKLIVG</sequence>
<dbReference type="InterPro" id="IPR005358">
    <property type="entry name" value="Puta_zinc/iron-chelating_dom"/>
</dbReference>
<dbReference type="Pfam" id="PF03692">
    <property type="entry name" value="CxxCxxCC"/>
    <property type="match status" value="1"/>
</dbReference>
<proteinExistence type="predicted"/>
<dbReference type="Proteomes" id="UP001410394">
    <property type="component" value="Unassembled WGS sequence"/>
</dbReference>
<dbReference type="EMBL" id="JBDIVE010000010">
    <property type="protein sequence ID" value="MEN3070102.1"/>
    <property type="molecule type" value="Genomic_DNA"/>
</dbReference>
<evidence type="ECO:0000313" key="2">
    <source>
        <dbReference type="Proteomes" id="UP001410394"/>
    </source>
</evidence>
<reference evidence="1 2" key="1">
    <citation type="journal article" date="2018" name="Int. J. Syst. Evol. Microbiol.">
        <title>Uliginosibacterium sediminicola sp. nov., isolated from freshwater sediment.</title>
        <authorList>
            <person name="Hwang W.M."/>
            <person name="Kim S.M."/>
            <person name="Kang K."/>
            <person name="Ahn T.Y."/>
        </authorList>
    </citation>
    <scope>NUCLEOTIDE SEQUENCE [LARGE SCALE GENOMIC DNA]</scope>
    <source>
        <strain evidence="1 2">M1-21</strain>
    </source>
</reference>
<name>A0ABU9Z2W5_9RHOO</name>
<organism evidence="1 2">
    <name type="scientific">Uliginosibacterium sediminicola</name>
    <dbReference type="NCBI Taxonomy" id="2024550"/>
    <lineage>
        <taxon>Bacteria</taxon>
        <taxon>Pseudomonadati</taxon>
        <taxon>Pseudomonadota</taxon>
        <taxon>Betaproteobacteria</taxon>
        <taxon>Rhodocyclales</taxon>
        <taxon>Zoogloeaceae</taxon>
        <taxon>Uliginosibacterium</taxon>
    </lineage>
</organism>
<keyword evidence="2" id="KW-1185">Reference proteome</keyword>